<protein>
    <submittedName>
        <fullName evidence="1">Uncharacterized protein</fullName>
    </submittedName>
</protein>
<keyword evidence="2" id="KW-1185">Reference proteome</keyword>
<sequence>MPSFLYSALDQDSLPQTGRVQAPTLAAARHKLEAQSYSQI</sequence>
<dbReference type="EMBL" id="JANFQO010000027">
    <property type="protein sequence ID" value="MCQ4167256.1"/>
    <property type="molecule type" value="Genomic_DNA"/>
</dbReference>
<dbReference type="RefSeq" id="WP_255916445.1">
    <property type="nucleotide sequence ID" value="NZ_JANFQO010000027.1"/>
</dbReference>
<accession>A0ABT1QY95</accession>
<comment type="caution">
    <text evidence="1">The sequence shown here is derived from an EMBL/GenBank/DDBJ whole genome shotgun (WGS) entry which is preliminary data.</text>
</comment>
<organism evidence="1 2">
    <name type="scientific">Tahibacter harae</name>
    <dbReference type="NCBI Taxonomy" id="2963937"/>
    <lineage>
        <taxon>Bacteria</taxon>
        <taxon>Pseudomonadati</taxon>
        <taxon>Pseudomonadota</taxon>
        <taxon>Gammaproteobacteria</taxon>
        <taxon>Lysobacterales</taxon>
        <taxon>Rhodanobacteraceae</taxon>
        <taxon>Tahibacter</taxon>
    </lineage>
</organism>
<evidence type="ECO:0000313" key="2">
    <source>
        <dbReference type="Proteomes" id="UP001165498"/>
    </source>
</evidence>
<reference evidence="1" key="1">
    <citation type="submission" date="2022-07" db="EMBL/GenBank/DDBJ databases">
        <title>Tahibacter sp., a new gammaproteobacterium isolated from the silt sample collected at pig farm.</title>
        <authorList>
            <person name="Chen H."/>
        </authorList>
    </citation>
    <scope>NUCLEOTIDE SEQUENCE</scope>
    <source>
        <strain evidence="1">P2K</strain>
    </source>
</reference>
<evidence type="ECO:0000313" key="1">
    <source>
        <dbReference type="EMBL" id="MCQ4167256.1"/>
    </source>
</evidence>
<gene>
    <name evidence="1" type="ORF">NM961_21290</name>
</gene>
<dbReference type="Proteomes" id="UP001165498">
    <property type="component" value="Unassembled WGS sequence"/>
</dbReference>
<name>A0ABT1QY95_9GAMM</name>
<proteinExistence type="predicted"/>